<dbReference type="EMBL" id="CACRUU010000075">
    <property type="protein sequence ID" value="VYU24853.1"/>
    <property type="molecule type" value="Genomic_DNA"/>
</dbReference>
<reference evidence="2" key="3">
    <citation type="submission" date="2023-01" db="EMBL/GenBank/DDBJ databases">
        <title>Human gut microbiome strain richness.</title>
        <authorList>
            <person name="Chen-Liaw A."/>
        </authorList>
    </citation>
    <scope>NUCLEOTIDE SEQUENCE</scope>
    <source>
        <strain evidence="2">1001217st1_A9_1001217B_191108</strain>
    </source>
</reference>
<dbReference type="EMBL" id="JAQMLR010000014">
    <property type="protein sequence ID" value="MDB8739625.1"/>
    <property type="molecule type" value="Genomic_DNA"/>
</dbReference>
<dbReference type="AlphaFoldDB" id="A0A6N3DH69"/>
<evidence type="ECO:0000313" key="3">
    <source>
        <dbReference type="EMBL" id="VYU24853.1"/>
    </source>
</evidence>
<reference evidence="3" key="1">
    <citation type="submission" date="2019-11" db="EMBL/GenBank/DDBJ databases">
        <authorList>
            <person name="Feng L."/>
        </authorList>
    </citation>
    <scope>NUCLEOTIDE SEQUENCE</scope>
    <source>
        <strain evidence="3">RgnavusLFYP36</strain>
    </source>
</reference>
<organism evidence="3">
    <name type="scientific">Mediterraneibacter gnavus</name>
    <name type="common">Ruminococcus gnavus</name>
    <dbReference type="NCBI Taxonomy" id="33038"/>
    <lineage>
        <taxon>Bacteria</taxon>
        <taxon>Bacillati</taxon>
        <taxon>Bacillota</taxon>
        <taxon>Clostridia</taxon>
        <taxon>Lachnospirales</taxon>
        <taxon>Lachnospiraceae</taxon>
        <taxon>Mediterraneibacter</taxon>
    </lineage>
</organism>
<sequence length="338" mass="39732">MNDDKFFLTYNQQMRKLRNDKHILCAGSSHKKILIRAGYFNIVNGYKAPFISGKDAFGNHTYISDTSITQLHAVKKFDDELRSLLLKYITQVEEETRTLAGYKFDECNDNGRTPWYDTTAYSPNKSLQQKMNVISKAYSELSKSQLDYVKFYMDNHKQIPTWIMIKVVNFSTFIDIIRYSKIEVSHSLCSLYGLEDENGRANVKLLIGSLHWMRKIRNSCAHNERVYCLSRKKDSRGQSGRILEKYLRSLSPGYSRNLDQKIFDLIVYFKYYLPKIEYKQFISEFKNTLTDLQTKIHPHAFEYVRGQIGIRNISDLDLLIALPKDEIEYNKFDKQDLF</sequence>
<protein>
    <submittedName>
        <fullName evidence="1">Abi family protein</fullName>
    </submittedName>
    <submittedName>
        <fullName evidence="3">Abi-like protein</fullName>
    </submittedName>
</protein>
<evidence type="ECO:0000313" key="2">
    <source>
        <dbReference type="EMBL" id="MDB8739625.1"/>
    </source>
</evidence>
<dbReference type="InterPro" id="IPR011664">
    <property type="entry name" value="Abi_system_AbiD/AbiF-like"/>
</dbReference>
<dbReference type="Pfam" id="PF07751">
    <property type="entry name" value="Abi_2"/>
    <property type="match status" value="1"/>
</dbReference>
<evidence type="ECO:0000313" key="1">
    <source>
        <dbReference type="EMBL" id="MCB5495392.1"/>
    </source>
</evidence>
<proteinExistence type="predicted"/>
<reference evidence="1" key="2">
    <citation type="submission" date="2021-10" db="EMBL/GenBank/DDBJ databases">
        <title>Collection of gut derived symbiotic bacterial strains cultured from healthy donors.</title>
        <authorList>
            <person name="Lin H."/>
            <person name="Littmann E."/>
            <person name="Claire K."/>
            <person name="Pamer E."/>
        </authorList>
    </citation>
    <scope>NUCLEOTIDE SEQUENCE</scope>
    <source>
        <strain evidence="1">MSK.23.4</strain>
    </source>
</reference>
<accession>A0A6N3DH69</accession>
<dbReference type="RefSeq" id="WP_101878356.1">
    <property type="nucleotide sequence ID" value="NZ_CACRUU010000075.1"/>
</dbReference>
<dbReference type="Proteomes" id="UP001297422">
    <property type="component" value="Unassembled WGS sequence"/>
</dbReference>
<dbReference type="Proteomes" id="UP001211731">
    <property type="component" value="Unassembled WGS sequence"/>
</dbReference>
<dbReference type="EMBL" id="JAJBNC010000040">
    <property type="protein sequence ID" value="MCB5495392.1"/>
    <property type="molecule type" value="Genomic_DNA"/>
</dbReference>
<name>A0A6N3DH69_MEDGN</name>
<gene>
    <name evidence="1" type="ORF">LIQ10_16905</name>
    <name evidence="2" type="ORF">PNU63_12725</name>
    <name evidence="3" type="ORF">RGLFYP36_00960</name>
</gene>